<evidence type="ECO:0000256" key="3">
    <source>
        <dbReference type="ARBA" id="ARBA00022722"/>
    </source>
</evidence>
<dbReference type="EMBL" id="OZ022405">
    <property type="protein sequence ID" value="CAK9435849.1"/>
    <property type="molecule type" value="Genomic_DNA"/>
</dbReference>
<comment type="catalytic activity">
    <reaction evidence="6">
        <text>a 5'-end NAD(+)-phospho-ribonucleoside in mRNA + H2O = a 5'-end phospho-ribonucleoside in mRNA + NAD(+) + H(+)</text>
        <dbReference type="Rhea" id="RHEA:60880"/>
        <dbReference type="Rhea" id="RHEA-COMP:15692"/>
        <dbReference type="Rhea" id="RHEA-COMP:15698"/>
        <dbReference type="ChEBI" id="CHEBI:15377"/>
        <dbReference type="ChEBI" id="CHEBI:15378"/>
        <dbReference type="ChEBI" id="CHEBI:57540"/>
        <dbReference type="ChEBI" id="CHEBI:138282"/>
        <dbReference type="ChEBI" id="CHEBI:144029"/>
    </reaction>
    <physiologicalReaction direction="left-to-right" evidence="6">
        <dbReference type="Rhea" id="RHEA:60881"/>
    </physiologicalReaction>
</comment>
<protein>
    <recommendedName>
        <fullName evidence="7">Decapping nuclease</fullName>
        <ecNumber evidence="7">3.6.1.-</ecNumber>
    </recommendedName>
</protein>
<dbReference type="GeneID" id="92205701"/>
<comment type="subcellular location">
    <subcellularLocation>
        <location evidence="7">Nucleus</location>
    </subcellularLocation>
</comment>
<dbReference type="RefSeq" id="XP_066827443.1">
    <property type="nucleotide sequence ID" value="XM_066975339.1"/>
</dbReference>
<keyword evidence="3 7" id="KW-0540">Nuclease</keyword>
<reference evidence="9 10" key="1">
    <citation type="submission" date="2024-03" db="EMBL/GenBank/DDBJ databases">
        <authorList>
            <person name="Brejova B."/>
        </authorList>
    </citation>
    <scope>NUCLEOTIDE SEQUENCE [LARGE SCALE GENOMIC DNA]</scope>
    <source>
        <strain evidence="9 10">CBS 14171</strain>
    </source>
</reference>
<evidence type="ECO:0000256" key="2">
    <source>
        <dbReference type="ARBA" id="ARBA00006562"/>
    </source>
</evidence>
<evidence type="ECO:0000256" key="6">
    <source>
        <dbReference type="ARBA" id="ARBA00048124"/>
    </source>
</evidence>
<gene>
    <name evidence="9" type="ORF">LODBEIA_P05050</name>
</gene>
<comment type="catalytic activity">
    <reaction evidence="4">
        <text>a 5'-end (N(7)-methyl 5'-triphosphoguanosine)-ribonucleoside-ribonucleotide in mRNA + H2O = a (N(7)-methyl 5'-triphosphoguanosine)-nucleoside + a 5'-end phospho-ribonucleoside in mRNA + H(+)</text>
        <dbReference type="Rhea" id="RHEA:66928"/>
        <dbReference type="Rhea" id="RHEA-COMP:15692"/>
        <dbReference type="Rhea" id="RHEA-COMP:17313"/>
        <dbReference type="ChEBI" id="CHEBI:15377"/>
        <dbReference type="ChEBI" id="CHEBI:15378"/>
        <dbReference type="ChEBI" id="CHEBI:138282"/>
        <dbReference type="ChEBI" id="CHEBI:172876"/>
        <dbReference type="ChEBI" id="CHEBI:172877"/>
    </reaction>
    <physiologicalReaction direction="left-to-right" evidence="4">
        <dbReference type="Rhea" id="RHEA:66929"/>
    </physiologicalReaction>
</comment>
<organism evidence="9 10">
    <name type="scientific">Lodderomyces beijingensis</name>
    <dbReference type="NCBI Taxonomy" id="1775926"/>
    <lineage>
        <taxon>Eukaryota</taxon>
        <taxon>Fungi</taxon>
        <taxon>Dikarya</taxon>
        <taxon>Ascomycota</taxon>
        <taxon>Saccharomycotina</taxon>
        <taxon>Pichiomycetes</taxon>
        <taxon>Debaryomycetaceae</taxon>
        <taxon>Candida/Lodderomyces clade</taxon>
        <taxon>Lodderomyces</taxon>
    </lineage>
</organism>
<evidence type="ECO:0000313" key="9">
    <source>
        <dbReference type="EMBL" id="CAK9435849.1"/>
    </source>
</evidence>
<evidence type="ECO:0000313" key="10">
    <source>
        <dbReference type="Proteomes" id="UP001497383"/>
    </source>
</evidence>
<keyword evidence="7" id="KW-0378">Hydrolase</keyword>
<keyword evidence="10" id="KW-1185">Reference proteome</keyword>
<evidence type="ECO:0000259" key="8">
    <source>
        <dbReference type="Pfam" id="PF08652"/>
    </source>
</evidence>
<keyword evidence="7" id="KW-0479">Metal-binding</keyword>
<comment type="function">
    <text evidence="7">Decapping enzyme for NAD-capped RNAs: specifically hydrolyzes the nicotinamide adenine dinucleotide (NAD) cap from a subset of RNAs by removing the entire NAD moiety from the 5'-end of an NAD-capped RNA.</text>
</comment>
<dbReference type="PANTHER" id="PTHR12395">
    <property type="entry name" value="DOM-3 RELATED"/>
    <property type="match status" value="1"/>
</dbReference>
<comment type="similarity">
    <text evidence="2 7">Belongs to the DXO/Dom3Z family.</text>
</comment>
<dbReference type="InterPro" id="IPR013961">
    <property type="entry name" value="RAI1"/>
</dbReference>
<dbReference type="Pfam" id="PF08652">
    <property type="entry name" value="RAI1"/>
    <property type="match status" value="1"/>
</dbReference>
<proteinExistence type="inferred from homology"/>
<dbReference type="PANTHER" id="PTHR12395:SF9">
    <property type="entry name" value="DECAPPING AND EXORIBONUCLEASE PROTEIN"/>
    <property type="match status" value="1"/>
</dbReference>
<evidence type="ECO:0000256" key="4">
    <source>
        <dbReference type="ARBA" id="ARBA00044676"/>
    </source>
</evidence>
<dbReference type="InterPro" id="IPR039039">
    <property type="entry name" value="RAI1-like_fam"/>
</dbReference>
<comment type="cofactor">
    <cofactor evidence="1 7">
        <name>a divalent metal cation</name>
        <dbReference type="ChEBI" id="CHEBI:60240"/>
    </cofactor>
</comment>
<dbReference type="Proteomes" id="UP001497383">
    <property type="component" value="Chromosome 1"/>
</dbReference>
<feature type="domain" description="RAI1-like" evidence="8">
    <location>
        <begin position="17"/>
        <end position="388"/>
    </location>
</feature>
<dbReference type="EC" id="3.6.1.-" evidence="7"/>
<keyword evidence="7" id="KW-0539">Nucleus</keyword>
<keyword evidence="7" id="KW-0547">Nucleotide-binding</keyword>
<evidence type="ECO:0000256" key="1">
    <source>
        <dbReference type="ARBA" id="ARBA00001968"/>
    </source>
</evidence>
<comment type="catalytic activity">
    <reaction evidence="5">
        <text>a 5'-end triphospho-ribonucleoside in mRNA + H2O = a 5'-end phospho-ribonucleoside in mRNA + diphosphate + H(+)</text>
        <dbReference type="Rhea" id="RHEA:78683"/>
        <dbReference type="Rhea" id="RHEA-COMP:15692"/>
        <dbReference type="Rhea" id="RHEA-COMP:17164"/>
        <dbReference type="ChEBI" id="CHEBI:15377"/>
        <dbReference type="ChEBI" id="CHEBI:15378"/>
        <dbReference type="ChEBI" id="CHEBI:33019"/>
        <dbReference type="ChEBI" id="CHEBI:138282"/>
        <dbReference type="ChEBI" id="CHEBI:167618"/>
    </reaction>
    <physiologicalReaction direction="left-to-right" evidence="5">
        <dbReference type="Rhea" id="RHEA:78684"/>
    </physiologicalReaction>
</comment>
<evidence type="ECO:0000256" key="5">
    <source>
        <dbReference type="ARBA" id="ARBA00044692"/>
    </source>
</evidence>
<accession>A0ABP0ZDN5</accession>
<sequence>MSKSLPLSSRAKTTTLKKPKELFTYTRDINGEHHYNANQSHDGLAYYYLPDTAVDRRIDLQSGFKDFKKIPLEQDLADFKPLLDGIIKYETETGTKVTGDIVTFRGIMTKILSLPYNSDDSFDLVIVPFDGQLFINSDYEIELNRRKEQETRQRQTTTEEKYEYIKKCEYSGYKFETIATLPDTWANTSRKTIESRHKKPVNNYEQYLSVIKTGIGPHHIVLAGEVDCCWDYTPDKPSQILQHYVELKTSRVLETSFQVQNFEKKLFKTWCQCFLLGITKVAYGFRDDSFILRNVELYNTEEIPVLIKENPMNSQDARPGGSKNKNPVINCTQALKWYGAVVEWLNHCIDKSDESRSWLLKYDAIARTFTLTQASEAKNDTLRSGQGKASVISEEFRKWRKEEFSVKRDD</sequence>
<name>A0ABP0ZDN5_9ASCO</name>
<keyword evidence="7" id="KW-0694">RNA-binding</keyword>
<evidence type="ECO:0000256" key="7">
    <source>
        <dbReference type="RuleBase" id="RU367113"/>
    </source>
</evidence>